<keyword evidence="2" id="KW-1185">Reference proteome</keyword>
<dbReference type="EMBL" id="BBVC01000113">
    <property type="protein sequence ID" value="GAO99005.1"/>
    <property type="molecule type" value="Genomic_DNA"/>
</dbReference>
<proteinExistence type="predicted"/>
<sequence length="87" mass="9785">MNTLPENEPIEFGDGVHSTMATKITWGWIRKGTDKSIDTTASRTCINLLGSVSLETMKVTIGSYETFDSSTMEEHFKKLRQKYPKAP</sequence>
<evidence type="ECO:0000313" key="1">
    <source>
        <dbReference type="EMBL" id="GAO99005.1"/>
    </source>
</evidence>
<gene>
    <name evidence="1" type="ORF">Cva_01676</name>
</gene>
<protein>
    <submittedName>
        <fullName evidence="1">Uncharacterized protein</fullName>
    </submittedName>
</protein>
<evidence type="ECO:0000313" key="2">
    <source>
        <dbReference type="Proteomes" id="UP000036771"/>
    </source>
</evidence>
<organism evidence="1 2">
    <name type="scientific">Caedimonas varicaedens</name>
    <dbReference type="NCBI Taxonomy" id="1629334"/>
    <lineage>
        <taxon>Bacteria</taxon>
        <taxon>Pseudomonadati</taxon>
        <taxon>Pseudomonadota</taxon>
        <taxon>Alphaproteobacteria</taxon>
        <taxon>Holosporales</taxon>
        <taxon>Caedimonadaceae</taxon>
        <taxon>Caedimonas</taxon>
    </lineage>
</organism>
<reference evidence="1 2" key="1">
    <citation type="submission" date="2015-03" db="EMBL/GenBank/DDBJ databases">
        <title>Caedibacter varicaedens, whole genome shotgun sequence.</title>
        <authorList>
            <person name="Suzuki H."/>
            <person name="Dapper A.L."/>
            <person name="Gibson A.K."/>
            <person name="Jackson C."/>
            <person name="Lee H."/>
            <person name="Pejaver V.R."/>
            <person name="Doak T."/>
            <person name="Lynch M."/>
        </authorList>
    </citation>
    <scope>NUCLEOTIDE SEQUENCE [LARGE SCALE GENOMIC DNA]</scope>
</reference>
<accession>A0A0K8MEQ9</accession>
<dbReference type="AlphaFoldDB" id="A0A0K8MEQ9"/>
<comment type="caution">
    <text evidence="1">The sequence shown here is derived from an EMBL/GenBank/DDBJ whole genome shotgun (WGS) entry which is preliminary data.</text>
</comment>
<name>A0A0K8MEQ9_9PROT</name>
<dbReference type="Proteomes" id="UP000036771">
    <property type="component" value="Unassembled WGS sequence"/>
</dbReference>